<gene>
    <name evidence="12" type="ORF">QQS21_002859</name>
</gene>
<evidence type="ECO:0000256" key="10">
    <source>
        <dbReference type="ARBA" id="ARBA00048167"/>
    </source>
</evidence>
<comment type="similarity">
    <text evidence="1">Belongs to the methyltransferase superfamily. NTM1 family.</text>
</comment>
<dbReference type="EMBL" id="JASWJB010000035">
    <property type="protein sequence ID" value="KAK2608630.1"/>
    <property type="molecule type" value="Genomic_DNA"/>
</dbReference>
<dbReference type="PANTHER" id="PTHR12753:SF0">
    <property type="entry name" value="ALPHA N-TERMINAL PROTEIN METHYLTRANSFERASE 1"/>
    <property type="match status" value="1"/>
</dbReference>
<evidence type="ECO:0000313" key="12">
    <source>
        <dbReference type="EMBL" id="KAK2608630.1"/>
    </source>
</evidence>
<dbReference type="GO" id="GO:0005737">
    <property type="term" value="C:cytoplasm"/>
    <property type="evidence" value="ECO:0007669"/>
    <property type="project" value="TreeGrafter"/>
</dbReference>
<comment type="caution">
    <text evidence="12">The sequence shown here is derived from an EMBL/GenBank/DDBJ whole genome shotgun (WGS) entry which is preliminary data.</text>
</comment>
<evidence type="ECO:0000256" key="5">
    <source>
        <dbReference type="ARBA" id="ARBA00039112"/>
    </source>
</evidence>
<name>A0AAJ0G0Y0_9HYPO</name>
<evidence type="ECO:0000256" key="6">
    <source>
        <dbReference type="ARBA" id="ARBA00039449"/>
    </source>
</evidence>
<dbReference type="InterPro" id="IPR008576">
    <property type="entry name" value="MeTrfase_NTM1"/>
</dbReference>
<proteinExistence type="inferred from homology"/>
<evidence type="ECO:0000256" key="1">
    <source>
        <dbReference type="ARBA" id="ARBA00009059"/>
    </source>
</evidence>
<sequence>MISPPNSPDSRINAAHGLSYWGDIAADENGMLGGVPSLAGFSSLSRIDLQGSRTFLGIGVRRGREGVDLALEGGAGIGRIPEGLLLKVAKQADIIEPVSKFTDKLKGKAGVRHIYNVGLEDWQPAADVIYDLIWVQWCVGHLTNEQLVGFLETCEGVLNSAGVIVLKENLSTGDEDVFDAEDSRVMRRDEKFRSILEKADLRLVARRAEGAPRDEEQ</sequence>
<reference evidence="12" key="1">
    <citation type="submission" date="2023-06" db="EMBL/GenBank/DDBJ databases">
        <title>Conoideocrella luteorostrata (Hypocreales: Clavicipitaceae), a potential biocontrol fungus for elongate hemlock scale in United States Christmas tree production areas.</title>
        <authorList>
            <person name="Barrett H."/>
            <person name="Lovett B."/>
            <person name="Macias A.M."/>
            <person name="Stajich J.E."/>
            <person name="Kasson M.T."/>
        </authorList>
    </citation>
    <scope>NUCLEOTIDE SEQUENCE</scope>
    <source>
        <strain evidence="12">ARSEF 14590</strain>
    </source>
</reference>
<evidence type="ECO:0000313" key="13">
    <source>
        <dbReference type="Proteomes" id="UP001251528"/>
    </source>
</evidence>
<feature type="binding site" evidence="11">
    <location>
        <position position="136"/>
    </location>
    <ligand>
        <name>S-adenosyl-L-methionine</name>
        <dbReference type="ChEBI" id="CHEBI:59789"/>
    </ligand>
</feature>
<evidence type="ECO:0000256" key="7">
    <source>
        <dbReference type="ARBA" id="ARBA00043129"/>
    </source>
</evidence>
<evidence type="ECO:0000256" key="11">
    <source>
        <dbReference type="PIRSR" id="PIRSR016958-1"/>
    </source>
</evidence>
<dbReference type="SUPFAM" id="SSF53335">
    <property type="entry name" value="S-adenosyl-L-methionine-dependent methyltransferases"/>
    <property type="match status" value="1"/>
</dbReference>
<evidence type="ECO:0000256" key="9">
    <source>
        <dbReference type="ARBA" id="ARBA00047885"/>
    </source>
</evidence>
<dbReference type="PANTHER" id="PTHR12753">
    <property type="entry name" value="AD-003 - RELATED"/>
    <property type="match status" value="1"/>
</dbReference>
<evidence type="ECO:0000256" key="2">
    <source>
        <dbReference type="ARBA" id="ARBA00022603"/>
    </source>
</evidence>
<evidence type="ECO:0000256" key="4">
    <source>
        <dbReference type="ARBA" id="ARBA00022691"/>
    </source>
</evidence>
<organism evidence="12 13">
    <name type="scientific">Conoideocrella luteorostrata</name>
    <dbReference type="NCBI Taxonomy" id="1105319"/>
    <lineage>
        <taxon>Eukaryota</taxon>
        <taxon>Fungi</taxon>
        <taxon>Dikarya</taxon>
        <taxon>Ascomycota</taxon>
        <taxon>Pezizomycotina</taxon>
        <taxon>Sordariomycetes</taxon>
        <taxon>Hypocreomycetidae</taxon>
        <taxon>Hypocreales</taxon>
        <taxon>Clavicipitaceae</taxon>
        <taxon>Conoideocrella</taxon>
    </lineage>
</organism>
<dbReference type="EC" id="2.1.1.244" evidence="5"/>
<dbReference type="GO" id="GO:0071885">
    <property type="term" value="F:N-terminal protein N-methyltransferase activity"/>
    <property type="evidence" value="ECO:0007669"/>
    <property type="project" value="UniProtKB-EC"/>
</dbReference>
<dbReference type="GO" id="GO:0032259">
    <property type="term" value="P:methylation"/>
    <property type="evidence" value="ECO:0007669"/>
    <property type="project" value="UniProtKB-KW"/>
</dbReference>
<evidence type="ECO:0000256" key="3">
    <source>
        <dbReference type="ARBA" id="ARBA00022679"/>
    </source>
</evidence>
<keyword evidence="3" id="KW-0808">Transferase</keyword>
<feature type="binding site" evidence="11">
    <location>
        <position position="74"/>
    </location>
    <ligand>
        <name>S-adenosyl-L-methionine</name>
        <dbReference type="ChEBI" id="CHEBI:59789"/>
    </ligand>
</feature>
<evidence type="ECO:0000256" key="8">
    <source>
        <dbReference type="ARBA" id="ARBA00047306"/>
    </source>
</evidence>
<comment type="catalytic activity">
    <reaction evidence="10">
        <text>N-terminal L-alanyl-L-prolyl-L-lysyl-[protein] + 3 S-adenosyl-L-methionine = N-terminal N,N,N-trimethyl-L-alanyl-L-prolyl-L-lysyl-[protein] + 3 S-adenosyl-L-homocysteine + 3 H(+)</text>
        <dbReference type="Rhea" id="RHEA:54712"/>
        <dbReference type="Rhea" id="RHEA-COMP:13785"/>
        <dbReference type="Rhea" id="RHEA-COMP:13971"/>
        <dbReference type="ChEBI" id="CHEBI:15378"/>
        <dbReference type="ChEBI" id="CHEBI:57856"/>
        <dbReference type="ChEBI" id="CHEBI:59789"/>
        <dbReference type="ChEBI" id="CHEBI:138057"/>
        <dbReference type="ChEBI" id="CHEBI:138315"/>
        <dbReference type="EC" id="2.1.1.244"/>
    </reaction>
</comment>
<dbReference type="InterPro" id="IPR029063">
    <property type="entry name" value="SAM-dependent_MTases_sf"/>
</dbReference>
<dbReference type="AlphaFoldDB" id="A0AAJ0G0Y0"/>
<dbReference type="Pfam" id="PF05891">
    <property type="entry name" value="Methyltransf_PK"/>
    <property type="match status" value="1"/>
</dbReference>
<keyword evidence="2" id="KW-0489">Methyltransferase</keyword>
<dbReference type="Proteomes" id="UP001251528">
    <property type="component" value="Unassembled WGS sequence"/>
</dbReference>
<feature type="binding site" evidence="11">
    <location>
        <position position="79"/>
    </location>
    <ligand>
        <name>S-adenosyl-L-methionine</name>
        <dbReference type="ChEBI" id="CHEBI:59789"/>
    </ligand>
</feature>
<keyword evidence="4 11" id="KW-0949">S-adenosyl-L-methionine</keyword>
<keyword evidence="13" id="KW-1185">Reference proteome</keyword>
<comment type="catalytic activity">
    <reaction evidence="9">
        <text>N-terminal L-prolyl-L-prolyl-L-lysyl-[protein] + 2 S-adenosyl-L-methionine = N-terminal N,N-dimethyl-L-prolyl-L-prolyl-L-lysyl-[protein] + 2 S-adenosyl-L-homocysteine + 2 H(+)</text>
        <dbReference type="Rhea" id="RHEA:54736"/>
        <dbReference type="Rhea" id="RHEA-COMP:13787"/>
        <dbReference type="Rhea" id="RHEA-COMP:13974"/>
        <dbReference type="ChEBI" id="CHEBI:15378"/>
        <dbReference type="ChEBI" id="CHEBI:57856"/>
        <dbReference type="ChEBI" id="CHEBI:59789"/>
        <dbReference type="ChEBI" id="CHEBI:138059"/>
        <dbReference type="ChEBI" id="CHEBI:138318"/>
        <dbReference type="EC" id="2.1.1.244"/>
    </reaction>
</comment>
<protein>
    <recommendedName>
        <fullName evidence="6">Alpha N-terminal protein methyltransferase 1</fullName>
        <ecNumber evidence="5">2.1.1.244</ecNumber>
    </recommendedName>
    <alternativeName>
        <fullName evidence="7">X-Pro-Lys N-terminal protein methyltransferase 1</fullName>
    </alternativeName>
</protein>
<accession>A0AAJ0G0Y0</accession>
<comment type="catalytic activity">
    <reaction evidence="8">
        <text>N-terminal L-seryl-L-prolyl-L-lysyl-[protein] + 3 S-adenosyl-L-methionine = N-terminal N,N,N-trimethyl-L-seryl-L-prolyl-L-lysyl-[protein] + 3 S-adenosyl-L-homocysteine + 3 H(+)</text>
        <dbReference type="Rhea" id="RHEA:54724"/>
        <dbReference type="Rhea" id="RHEA-COMP:13789"/>
        <dbReference type="Rhea" id="RHEA-COMP:13973"/>
        <dbReference type="ChEBI" id="CHEBI:15378"/>
        <dbReference type="ChEBI" id="CHEBI:57856"/>
        <dbReference type="ChEBI" id="CHEBI:59789"/>
        <dbReference type="ChEBI" id="CHEBI:138061"/>
        <dbReference type="ChEBI" id="CHEBI:138317"/>
        <dbReference type="EC" id="2.1.1.244"/>
    </reaction>
</comment>
<dbReference type="PIRSF" id="PIRSF016958">
    <property type="entry name" value="DUF858_MeTrfase_lik"/>
    <property type="match status" value="1"/>
</dbReference>
<dbReference type="Gene3D" id="3.40.50.150">
    <property type="entry name" value="Vaccinia Virus protein VP39"/>
    <property type="match status" value="1"/>
</dbReference>